<dbReference type="PROSITE" id="PS51733">
    <property type="entry name" value="BPL_LPL_CATALYTIC"/>
    <property type="match status" value="1"/>
</dbReference>
<dbReference type="SUPFAM" id="SSF50037">
    <property type="entry name" value="C-terminal domain of transcriptional repressors"/>
    <property type="match status" value="1"/>
</dbReference>
<dbReference type="Proteomes" id="UP001156215">
    <property type="component" value="Chromosome"/>
</dbReference>
<dbReference type="KEGG" id="ovb:NB640_06655"/>
<evidence type="ECO:0000259" key="7">
    <source>
        <dbReference type="PROSITE" id="PS51733"/>
    </source>
</evidence>
<evidence type="ECO:0000313" key="9">
    <source>
        <dbReference type="Proteomes" id="UP001156215"/>
    </source>
</evidence>
<evidence type="ECO:0000256" key="5">
    <source>
        <dbReference type="ARBA" id="ARBA00024227"/>
    </source>
</evidence>
<protein>
    <recommendedName>
        <fullName evidence="5">biotin--[biotin carboxyl-carrier protein] ligase</fullName>
        <ecNumber evidence="5">6.3.4.15</ecNumber>
    </recommendedName>
</protein>
<organism evidence="8 9">
    <name type="scientific">Oxalobacter vibrioformis</name>
    <dbReference type="NCBI Taxonomy" id="933080"/>
    <lineage>
        <taxon>Bacteria</taxon>
        <taxon>Pseudomonadati</taxon>
        <taxon>Pseudomonadota</taxon>
        <taxon>Betaproteobacteria</taxon>
        <taxon>Burkholderiales</taxon>
        <taxon>Oxalobacteraceae</taxon>
        <taxon>Oxalobacter</taxon>
    </lineage>
</organism>
<dbReference type="EMBL" id="CP098242">
    <property type="protein sequence ID" value="WAW08974.1"/>
    <property type="molecule type" value="Genomic_DNA"/>
</dbReference>
<evidence type="ECO:0000256" key="6">
    <source>
        <dbReference type="ARBA" id="ARBA00047846"/>
    </source>
</evidence>
<dbReference type="Pfam" id="PF02237">
    <property type="entry name" value="BPL_C"/>
    <property type="match status" value="1"/>
</dbReference>
<feature type="domain" description="BPL/LPL catalytic" evidence="7">
    <location>
        <begin position="8"/>
        <end position="198"/>
    </location>
</feature>
<dbReference type="GO" id="GO:0004077">
    <property type="term" value="F:biotin--[biotin carboxyl-carrier protein] ligase activity"/>
    <property type="evidence" value="ECO:0007669"/>
    <property type="project" value="UniProtKB-EC"/>
</dbReference>
<dbReference type="NCBIfam" id="TIGR00121">
    <property type="entry name" value="birA_ligase"/>
    <property type="match status" value="1"/>
</dbReference>
<dbReference type="InterPro" id="IPR003142">
    <property type="entry name" value="BPL_C"/>
</dbReference>
<dbReference type="PANTHER" id="PTHR12835:SF5">
    <property type="entry name" value="BIOTIN--PROTEIN LIGASE"/>
    <property type="match status" value="1"/>
</dbReference>
<dbReference type="CDD" id="cd16442">
    <property type="entry name" value="BPL"/>
    <property type="match status" value="1"/>
</dbReference>
<accession>A0A9E9LUA2</accession>
<dbReference type="SUPFAM" id="SSF55681">
    <property type="entry name" value="Class II aaRS and biotin synthetases"/>
    <property type="match status" value="1"/>
</dbReference>
<dbReference type="RefSeq" id="WP_269307966.1">
    <property type="nucleotide sequence ID" value="NZ_CP098242.1"/>
</dbReference>
<evidence type="ECO:0000313" key="8">
    <source>
        <dbReference type="EMBL" id="WAW08974.1"/>
    </source>
</evidence>
<gene>
    <name evidence="8" type="ORF">NB640_06655</name>
</gene>
<dbReference type="InterPro" id="IPR004408">
    <property type="entry name" value="Biotin_CoA_COase_ligase"/>
</dbReference>
<evidence type="ECO:0000256" key="3">
    <source>
        <dbReference type="ARBA" id="ARBA00022840"/>
    </source>
</evidence>
<dbReference type="PANTHER" id="PTHR12835">
    <property type="entry name" value="BIOTIN PROTEIN LIGASE"/>
    <property type="match status" value="1"/>
</dbReference>
<evidence type="ECO:0000256" key="2">
    <source>
        <dbReference type="ARBA" id="ARBA00022741"/>
    </source>
</evidence>
<evidence type="ECO:0000256" key="4">
    <source>
        <dbReference type="ARBA" id="ARBA00023267"/>
    </source>
</evidence>
<dbReference type="Gene3D" id="2.30.30.100">
    <property type="match status" value="1"/>
</dbReference>
<proteinExistence type="predicted"/>
<dbReference type="AlphaFoldDB" id="A0A9E9LUA2"/>
<keyword evidence="9" id="KW-1185">Reference proteome</keyword>
<name>A0A9E9LUA2_9BURK</name>
<keyword evidence="1 8" id="KW-0436">Ligase</keyword>
<dbReference type="InterPro" id="IPR004143">
    <property type="entry name" value="BPL_LPL_catalytic"/>
</dbReference>
<reference evidence="8" key="1">
    <citation type="journal article" date="2022" name="Front. Microbiol.">
        <title>New perspectives on an old grouping: The genomic and phenotypic variability of Oxalobacter formigenes and the implications for calcium oxalate stone prevention.</title>
        <authorList>
            <person name="Chmiel J.A."/>
            <person name="Carr C."/>
            <person name="Stuivenberg G.A."/>
            <person name="Venema R."/>
            <person name="Chanyi R.M."/>
            <person name="Al K.F."/>
            <person name="Giguere D."/>
            <person name="Say H."/>
            <person name="Akouris P.P."/>
            <person name="Dominguez Romero S.A."/>
            <person name="Kwong A."/>
            <person name="Tai V."/>
            <person name="Koval S.F."/>
            <person name="Razvi H."/>
            <person name="Bjazevic J."/>
            <person name="Burton J.P."/>
        </authorList>
    </citation>
    <scope>NUCLEOTIDE SEQUENCE</scope>
    <source>
        <strain evidence="8">WoOx3</strain>
    </source>
</reference>
<sequence length="266" mass="29024">MTEAISANRIAAGLDRQARKIAIEIIDETGSTNTDLLKRAFALSSPTMLLARRQTAGRGRGGKVWHSAPDASLTFSLAWPFLRPAAELAGLSLVIGVSLARSLRELGVLVTLKWPNDVLKDGKKLAGILVERSSEPNRQAPDKNWVIIGIGINLQLPDELETQISQPAAEALWLSNMDKNLLVATLLNQLVGTFTQFESDGLAAFVTSWNALHAYDRKKVIVFRDGQPKHSGMVVGIDEYGRLILEENGNRTAFSAGEVSLRQDNE</sequence>
<dbReference type="InterPro" id="IPR008988">
    <property type="entry name" value="Transcriptional_repressor_C"/>
</dbReference>
<evidence type="ECO:0000256" key="1">
    <source>
        <dbReference type="ARBA" id="ARBA00022598"/>
    </source>
</evidence>
<dbReference type="GO" id="GO:0005524">
    <property type="term" value="F:ATP binding"/>
    <property type="evidence" value="ECO:0007669"/>
    <property type="project" value="UniProtKB-KW"/>
</dbReference>
<dbReference type="InterPro" id="IPR045864">
    <property type="entry name" value="aa-tRNA-synth_II/BPL/LPL"/>
</dbReference>
<comment type="catalytic activity">
    <reaction evidence="6">
        <text>biotin + L-lysyl-[protein] + ATP = N(6)-biotinyl-L-lysyl-[protein] + AMP + diphosphate + H(+)</text>
        <dbReference type="Rhea" id="RHEA:11756"/>
        <dbReference type="Rhea" id="RHEA-COMP:9752"/>
        <dbReference type="Rhea" id="RHEA-COMP:10505"/>
        <dbReference type="ChEBI" id="CHEBI:15378"/>
        <dbReference type="ChEBI" id="CHEBI:29969"/>
        <dbReference type="ChEBI" id="CHEBI:30616"/>
        <dbReference type="ChEBI" id="CHEBI:33019"/>
        <dbReference type="ChEBI" id="CHEBI:57586"/>
        <dbReference type="ChEBI" id="CHEBI:83144"/>
        <dbReference type="ChEBI" id="CHEBI:456215"/>
        <dbReference type="EC" id="6.3.4.15"/>
    </reaction>
</comment>
<keyword evidence="2" id="KW-0547">Nucleotide-binding</keyword>
<dbReference type="Pfam" id="PF03099">
    <property type="entry name" value="BPL_LplA_LipB"/>
    <property type="match status" value="1"/>
</dbReference>
<dbReference type="GO" id="GO:0005737">
    <property type="term" value="C:cytoplasm"/>
    <property type="evidence" value="ECO:0007669"/>
    <property type="project" value="TreeGrafter"/>
</dbReference>
<dbReference type="Gene3D" id="3.30.930.10">
    <property type="entry name" value="Bira Bifunctional Protein, Domain 2"/>
    <property type="match status" value="1"/>
</dbReference>
<keyword evidence="4" id="KW-0092">Biotin</keyword>
<keyword evidence="3" id="KW-0067">ATP-binding</keyword>
<dbReference type="EC" id="6.3.4.15" evidence="5"/>